<reference evidence="3" key="1">
    <citation type="submission" date="2016-10" db="EMBL/GenBank/DDBJ databases">
        <authorList>
            <person name="Varghese N."/>
            <person name="Submissions S."/>
        </authorList>
    </citation>
    <scope>NUCLEOTIDE SEQUENCE [LARGE SCALE GENOMIC DNA]</scope>
    <source>
        <strain evidence="3">DSM 45422</strain>
    </source>
</reference>
<evidence type="ECO:0000313" key="2">
    <source>
        <dbReference type="EMBL" id="SDY72542.1"/>
    </source>
</evidence>
<feature type="region of interest" description="Disordered" evidence="1">
    <location>
        <begin position="19"/>
        <end position="41"/>
    </location>
</feature>
<dbReference type="EMBL" id="FNOT01000010">
    <property type="protein sequence ID" value="SDY72542.1"/>
    <property type="molecule type" value="Genomic_DNA"/>
</dbReference>
<accession>A0A1H3M740</accession>
<dbReference type="RefSeq" id="WP_139263635.1">
    <property type="nucleotide sequence ID" value="NZ_FNOT01000010.1"/>
</dbReference>
<gene>
    <name evidence="2" type="ORF">SAMN05660209_03583</name>
</gene>
<protein>
    <submittedName>
        <fullName evidence="2">Uncharacterized protein</fullName>
    </submittedName>
</protein>
<dbReference type="AlphaFoldDB" id="A0A1H3M740"/>
<name>A0A1H3M740_9ACTN</name>
<organism evidence="2 3">
    <name type="scientific">Geodermatophilus africanus</name>
    <dbReference type="NCBI Taxonomy" id="1137993"/>
    <lineage>
        <taxon>Bacteria</taxon>
        <taxon>Bacillati</taxon>
        <taxon>Actinomycetota</taxon>
        <taxon>Actinomycetes</taxon>
        <taxon>Geodermatophilales</taxon>
        <taxon>Geodermatophilaceae</taxon>
        <taxon>Geodermatophilus</taxon>
    </lineage>
</organism>
<evidence type="ECO:0000313" key="3">
    <source>
        <dbReference type="Proteomes" id="UP000198921"/>
    </source>
</evidence>
<sequence length="99" mass="10325">MDERDGYRGDDRRLMTLLAEVPGPEADRAEAPTSAAGGDRPAELSLEDVVAAGRAAFCWLDVVVTVRDLARHLGPAAGASTACEPGSRLGRSRTGSTTT</sequence>
<dbReference type="OrthoDB" id="5190650at2"/>
<keyword evidence="3" id="KW-1185">Reference proteome</keyword>
<evidence type="ECO:0000256" key="1">
    <source>
        <dbReference type="SAM" id="MobiDB-lite"/>
    </source>
</evidence>
<feature type="region of interest" description="Disordered" evidence="1">
    <location>
        <begin position="75"/>
        <end position="99"/>
    </location>
</feature>
<dbReference type="Proteomes" id="UP000198921">
    <property type="component" value="Unassembled WGS sequence"/>
</dbReference>
<proteinExistence type="predicted"/>
<feature type="compositionally biased region" description="Low complexity" evidence="1">
    <location>
        <begin position="86"/>
        <end position="99"/>
    </location>
</feature>